<sequence>MSLEGRIHSVETFGTVDGPGIRYVIFFQGCPLRCKFCHNRDTWNIQDGKEITVAELVNDIKKYIPFMDSSGGGVTISGGEPTLQLEFLLSLLKELKKYNIHTCLDTSGFVHLNSDMDEILKYIDLVLLDLKHIDPIKHKNLTGVSNDKILSFAKYLNAKKVDIWIRHVVIPAVTDEEVDIKSLAEFIFTLNIVKKIDLLPYHSMGKFKWLSTQGFYPLEEIREATDADVLRFKNILYRYLYKYDLIAV</sequence>
<evidence type="ECO:0000259" key="11">
    <source>
        <dbReference type="PROSITE" id="PS51918"/>
    </source>
</evidence>
<evidence type="ECO:0000256" key="10">
    <source>
        <dbReference type="RuleBase" id="RU362053"/>
    </source>
</evidence>
<name>A0A239DX56_9FIRM</name>
<dbReference type="GO" id="GO:0005737">
    <property type="term" value="C:cytoplasm"/>
    <property type="evidence" value="ECO:0007669"/>
    <property type="project" value="UniProtKB-SubCell"/>
</dbReference>
<dbReference type="InterPro" id="IPR012838">
    <property type="entry name" value="PFL1_activating"/>
</dbReference>
<dbReference type="RefSeq" id="WP_089282845.1">
    <property type="nucleotide sequence ID" value="NZ_FZOJ01000008.1"/>
</dbReference>
<dbReference type="AlphaFoldDB" id="A0A239DX56"/>
<dbReference type="PANTHER" id="PTHR30352">
    <property type="entry name" value="PYRUVATE FORMATE-LYASE-ACTIVATING ENZYME"/>
    <property type="match status" value="1"/>
</dbReference>
<evidence type="ECO:0000256" key="6">
    <source>
        <dbReference type="ARBA" id="ARBA00022723"/>
    </source>
</evidence>
<keyword evidence="12" id="KW-0456">Lyase</keyword>
<protein>
    <recommendedName>
        <fullName evidence="3 10">Pyruvate formate-lyase-activating enzyme</fullName>
        <ecNumber evidence="10">1.97.1.4</ecNumber>
    </recommendedName>
</protein>
<evidence type="ECO:0000256" key="5">
    <source>
        <dbReference type="ARBA" id="ARBA00022691"/>
    </source>
</evidence>
<evidence type="ECO:0000313" key="13">
    <source>
        <dbReference type="Proteomes" id="UP000198304"/>
    </source>
</evidence>
<keyword evidence="4 10" id="KW-0004">4Fe-4S</keyword>
<comment type="catalytic activity">
    <reaction evidence="10">
        <text>glycyl-[formate C-acetyltransferase] + reduced [flavodoxin] + S-adenosyl-L-methionine = glycin-2-yl radical-[formate C-acetyltransferase] + semiquinone [flavodoxin] + 5'-deoxyadenosine + L-methionine + H(+)</text>
        <dbReference type="Rhea" id="RHEA:19225"/>
        <dbReference type="Rhea" id="RHEA-COMP:10622"/>
        <dbReference type="Rhea" id="RHEA-COMP:12190"/>
        <dbReference type="Rhea" id="RHEA-COMP:12191"/>
        <dbReference type="Rhea" id="RHEA-COMP:14480"/>
        <dbReference type="ChEBI" id="CHEBI:15378"/>
        <dbReference type="ChEBI" id="CHEBI:17319"/>
        <dbReference type="ChEBI" id="CHEBI:29947"/>
        <dbReference type="ChEBI" id="CHEBI:32722"/>
        <dbReference type="ChEBI" id="CHEBI:57618"/>
        <dbReference type="ChEBI" id="CHEBI:57844"/>
        <dbReference type="ChEBI" id="CHEBI:59789"/>
        <dbReference type="ChEBI" id="CHEBI:140311"/>
        <dbReference type="EC" id="1.97.1.4"/>
    </reaction>
</comment>
<dbReference type="InterPro" id="IPR013785">
    <property type="entry name" value="Aldolase_TIM"/>
</dbReference>
<dbReference type="InterPro" id="IPR007197">
    <property type="entry name" value="rSAM"/>
</dbReference>
<dbReference type="InterPro" id="IPR012839">
    <property type="entry name" value="Organic_radical_activase"/>
</dbReference>
<evidence type="ECO:0000256" key="4">
    <source>
        <dbReference type="ARBA" id="ARBA00022485"/>
    </source>
</evidence>
<evidence type="ECO:0000313" key="12">
    <source>
        <dbReference type="EMBL" id="SNS36849.1"/>
    </source>
</evidence>
<keyword evidence="5 10" id="KW-0949">S-adenosyl-L-methionine</keyword>
<dbReference type="InterPro" id="IPR001989">
    <property type="entry name" value="Radical_activat_CS"/>
</dbReference>
<dbReference type="GO" id="GO:0043365">
    <property type="term" value="F:[formate-C-acetyltransferase]-activating enzyme activity"/>
    <property type="evidence" value="ECO:0007669"/>
    <property type="project" value="UniProtKB-UniRule"/>
</dbReference>
<dbReference type="GO" id="GO:0051539">
    <property type="term" value="F:4 iron, 4 sulfur cluster binding"/>
    <property type="evidence" value="ECO:0007669"/>
    <property type="project" value="UniProtKB-UniRule"/>
</dbReference>
<keyword evidence="7 10" id="KW-0560">Oxidoreductase</keyword>
<keyword evidence="6 10" id="KW-0479">Metal-binding</keyword>
<dbReference type="SFLD" id="SFLDG01066">
    <property type="entry name" value="organic_radical-activating_enz"/>
    <property type="match status" value="1"/>
</dbReference>
<dbReference type="GO" id="GO:0016829">
    <property type="term" value="F:lyase activity"/>
    <property type="evidence" value="ECO:0007669"/>
    <property type="project" value="UniProtKB-KW"/>
</dbReference>
<gene>
    <name evidence="12" type="ORF">SAMN05446037_1008178</name>
</gene>
<dbReference type="OrthoDB" id="9782387at2"/>
<keyword evidence="12" id="KW-0670">Pyruvate</keyword>
<evidence type="ECO:0000256" key="3">
    <source>
        <dbReference type="ARBA" id="ARBA00021356"/>
    </source>
</evidence>
<dbReference type="SFLD" id="SFLDS00029">
    <property type="entry name" value="Radical_SAM"/>
    <property type="match status" value="1"/>
</dbReference>
<accession>A0A239DX56</accession>
<dbReference type="PROSITE" id="PS01087">
    <property type="entry name" value="RADICAL_ACTIVATING"/>
    <property type="match status" value="1"/>
</dbReference>
<evidence type="ECO:0000256" key="7">
    <source>
        <dbReference type="ARBA" id="ARBA00023002"/>
    </source>
</evidence>
<organism evidence="12 13">
    <name type="scientific">Anaerovirgula multivorans</name>
    <dbReference type="NCBI Taxonomy" id="312168"/>
    <lineage>
        <taxon>Bacteria</taxon>
        <taxon>Bacillati</taxon>
        <taxon>Bacillota</taxon>
        <taxon>Clostridia</taxon>
        <taxon>Peptostreptococcales</taxon>
        <taxon>Natronincolaceae</taxon>
        <taxon>Anaerovirgula</taxon>
    </lineage>
</organism>
<keyword evidence="8 10" id="KW-0408">Iron</keyword>
<dbReference type="Pfam" id="PF04055">
    <property type="entry name" value="Radical_SAM"/>
    <property type="match status" value="1"/>
</dbReference>
<dbReference type="PIRSF" id="PIRSF000371">
    <property type="entry name" value="PFL_act_enz"/>
    <property type="match status" value="1"/>
</dbReference>
<dbReference type="SUPFAM" id="SSF102114">
    <property type="entry name" value="Radical SAM enzymes"/>
    <property type="match status" value="1"/>
</dbReference>
<dbReference type="InterPro" id="IPR058240">
    <property type="entry name" value="rSAM_sf"/>
</dbReference>
<comment type="subcellular location">
    <subcellularLocation>
        <location evidence="10">Cytoplasm</location>
    </subcellularLocation>
</comment>
<keyword evidence="10" id="KW-0963">Cytoplasm</keyword>
<proteinExistence type="inferred from homology"/>
<evidence type="ECO:0000256" key="2">
    <source>
        <dbReference type="ARBA" id="ARBA00009777"/>
    </source>
</evidence>
<dbReference type="Proteomes" id="UP000198304">
    <property type="component" value="Unassembled WGS sequence"/>
</dbReference>
<comment type="cofactor">
    <cofactor evidence="10">
        <name>[4Fe-4S] cluster</name>
        <dbReference type="ChEBI" id="CHEBI:49883"/>
    </cofactor>
    <text evidence="10">Binds 1 [4Fe-4S] cluster. The cluster is coordinated with 3 cysteines and an exchangeable S-adenosyl-L-methionine.</text>
</comment>
<comment type="similarity">
    <text evidence="2 10">Belongs to the organic radical-activating enzymes family.</text>
</comment>
<dbReference type="PROSITE" id="PS51918">
    <property type="entry name" value="RADICAL_SAM"/>
    <property type="match status" value="1"/>
</dbReference>
<evidence type="ECO:0000256" key="1">
    <source>
        <dbReference type="ARBA" id="ARBA00003141"/>
    </source>
</evidence>
<keyword evidence="9 10" id="KW-0411">Iron-sulfur</keyword>
<feature type="domain" description="Radical SAM core" evidence="11">
    <location>
        <begin position="16"/>
        <end position="238"/>
    </location>
</feature>
<dbReference type="NCBIfam" id="TIGR02493">
    <property type="entry name" value="PFLA"/>
    <property type="match status" value="1"/>
</dbReference>
<keyword evidence="13" id="KW-1185">Reference proteome</keyword>
<evidence type="ECO:0000256" key="8">
    <source>
        <dbReference type="ARBA" id="ARBA00023004"/>
    </source>
</evidence>
<dbReference type="Gene3D" id="3.20.20.70">
    <property type="entry name" value="Aldolase class I"/>
    <property type="match status" value="1"/>
</dbReference>
<dbReference type="GO" id="GO:0046872">
    <property type="term" value="F:metal ion binding"/>
    <property type="evidence" value="ECO:0007669"/>
    <property type="project" value="UniProtKB-UniRule"/>
</dbReference>
<dbReference type="EC" id="1.97.1.4" evidence="10"/>
<dbReference type="CDD" id="cd01335">
    <property type="entry name" value="Radical_SAM"/>
    <property type="match status" value="1"/>
</dbReference>
<dbReference type="PANTHER" id="PTHR30352:SF5">
    <property type="entry name" value="PYRUVATE FORMATE-LYASE 1-ACTIVATING ENZYME"/>
    <property type="match status" value="1"/>
</dbReference>
<dbReference type="InterPro" id="IPR034457">
    <property type="entry name" value="Organic_radical-activating"/>
</dbReference>
<comment type="function">
    <text evidence="1 10">Activation of pyruvate formate-lyase under anaerobic conditions by generation of an organic free radical, using S-adenosylmethionine and reduced flavodoxin as cosubstrates to produce 5'-deoxy-adenosine.</text>
</comment>
<dbReference type="EMBL" id="FZOJ01000008">
    <property type="protein sequence ID" value="SNS36849.1"/>
    <property type="molecule type" value="Genomic_DNA"/>
</dbReference>
<reference evidence="12 13" key="1">
    <citation type="submission" date="2017-06" db="EMBL/GenBank/DDBJ databases">
        <authorList>
            <person name="Kim H.J."/>
            <person name="Triplett B.A."/>
        </authorList>
    </citation>
    <scope>NUCLEOTIDE SEQUENCE [LARGE SCALE GENOMIC DNA]</scope>
    <source>
        <strain evidence="12 13">SCA</strain>
    </source>
</reference>
<evidence type="ECO:0000256" key="9">
    <source>
        <dbReference type="ARBA" id="ARBA00023014"/>
    </source>
</evidence>